<dbReference type="OrthoDB" id="5401332at2759"/>
<feature type="compositionally biased region" description="Basic and acidic residues" evidence="1">
    <location>
        <begin position="353"/>
        <end position="363"/>
    </location>
</feature>
<keyword evidence="2" id="KW-0812">Transmembrane</keyword>
<evidence type="ECO:0008006" key="5">
    <source>
        <dbReference type="Google" id="ProtNLM"/>
    </source>
</evidence>
<reference evidence="3 4" key="1">
    <citation type="submission" date="2018-08" db="EMBL/GenBank/DDBJ databases">
        <title>Draft genome of the lignicolous fungus Coniochaeta pulveracea.</title>
        <authorList>
            <person name="Borstlap C.J."/>
            <person name="De Witt R.N."/>
            <person name="Botha A."/>
            <person name="Volschenk H."/>
        </authorList>
    </citation>
    <scope>NUCLEOTIDE SEQUENCE [LARGE SCALE GENOMIC DNA]</scope>
    <source>
        <strain evidence="3 4">CAB683</strain>
    </source>
</reference>
<name>A0A420XYA2_9PEZI</name>
<dbReference type="PANTHER" id="PTHR40018:SF1">
    <property type="entry name" value="[PSI+] INDUCTION PROTEIN 2"/>
    <property type="match status" value="1"/>
</dbReference>
<dbReference type="STRING" id="177199.A0A420XYA2"/>
<dbReference type="Proteomes" id="UP000275385">
    <property type="component" value="Unassembled WGS sequence"/>
</dbReference>
<accession>A0A420XYA2</accession>
<feature type="region of interest" description="Disordered" evidence="1">
    <location>
        <begin position="347"/>
        <end position="497"/>
    </location>
</feature>
<dbReference type="GO" id="GO:0005935">
    <property type="term" value="C:cellular bud neck"/>
    <property type="evidence" value="ECO:0007669"/>
    <property type="project" value="TreeGrafter"/>
</dbReference>
<feature type="compositionally biased region" description="Low complexity" evidence="1">
    <location>
        <begin position="424"/>
        <end position="442"/>
    </location>
</feature>
<evidence type="ECO:0000313" key="3">
    <source>
        <dbReference type="EMBL" id="RKU40625.1"/>
    </source>
</evidence>
<dbReference type="AlphaFoldDB" id="A0A420XYA2"/>
<protein>
    <recommendedName>
        <fullName evidence="5">Fibroin-3</fullName>
    </recommendedName>
</protein>
<evidence type="ECO:0000256" key="1">
    <source>
        <dbReference type="SAM" id="MobiDB-lite"/>
    </source>
</evidence>
<dbReference type="PANTHER" id="PTHR40018">
    <property type="entry name" value="[PSI+] INDUCTION PROTEIN 2"/>
    <property type="match status" value="1"/>
</dbReference>
<feature type="transmembrane region" description="Helical" evidence="2">
    <location>
        <begin position="62"/>
        <end position="83"/>
    </location>
</feature>
<keyword evidence="2" id="KW-1133">Transmembrane helix</keyword>
<comment type="caution">
    <text evidence="3">The sequence shown here is derived from an EMBL/GenBank/DDBJ whole genome shotgun (WGS) entry which is preliminary data.</text>
</comment>
<organism evidence="3 4">
    <name type="scientific">Coniochaeta pulveracea</name>
    <dbReference type="NCBI Taxonomy" id="177199"/>
    <lineage>
        <taxon>Eukaryota</taxon>
        <taxon>Fungi</taxon>
        <taxon>Dikarya</taxon>
        <taxon>Ascomycota</taxon>
        <taxon>Pezizomycotina</taxon>
        <taxon>Sordariomycetes</taxon>
        <taxon>Sordariomycetidae</taxon>
        <taxon>Coniochaetales</taxon>
        <taxon>Coniochaetaceae</taxon>
        <taxon>Coniochaeta</taxon>
    </lineage>
</organism>
<keyword evidence="2" id="KW-0472">Membrane</keyword>
<sequence length="497" mass="52282">MPAVDVAMERSIRGGFKELLVASLRPVFERRDLIQDAQGQISDVKTAFSSWDNCMNAVYCKWPVIGIIIIGGLILISVAWCIIRCACCGLSCCCECFQCLRCCGNCCGCCDPPKGKSKYLDEPLIPPHHASGYKSHDPMVPGPAAPFGNRPVAGFEPPQYAEFDVSKNSGAGIHEDALPAMPSWEGAGSKKVLVEGEEVEMDQLKKPENSLVVGDPSPTHGQNVPLMAGANAGPGPVSQAPSPSNHNPYAPPGSTAVGGEYMANAGATADPYASNTHGYGGYNDRVSPYQQPVPTFPSAAQGYGMAPAAAGVSGRPPQDYTYGGGYGQGSQTPQGYGNAYGQDQGFGGANHVAADHGGYDEPRQGSYDTYGGLHTQGYGRNQGQNMPPRAPPARQGTGGYPQDRITQSPPPMGHEYGNGPSYPPQRSYSPAPPASSQAQQSYEMPAEPSNNAGFDFASSYTRPARTTPANDLGGYGQQQSHLPGQQSGGFSGYRGRQ</sequence>
<evidence type="ECO:0000256" key="2">
    <source>
        <dbReference type="SAM" id="Phobius"/>
    </source>
</evidence>
<evidence type="ECO:0000313" key="4">
    <source>
        <dbReference type="Proteomes" id="UP000275385"/>
    </source>
</evidence>
<dbReference type="EMBL" id="QVQW01000097">
    <property type="protein sequence ID" value="RKU40625.1"/>
    <property type="molecule type" value="Genomic_DNA"/>
</dbReference>
<feature type="compositionally biased region" description="Gly residues" evidence="1">
    <location>
        <begin position="486"/>
        <end position="497"/>
    </location>
</feature>
<proteinExistence type="predicted"/>
<gene>
    <name evidence="3" type="ORF">DL546_003312</name>
</gene>
<feature type="region of interest" description="Disordered" evidence="1">
    <location>
        <begin position="228"/>
        <end position="255"/>
    </location>
</feature>
<dbReference type="GO" id="GO:0005886">
    <property type="term" value="C:plasma membrane"/>
    <property type="evidence" value="ECO:0007669"/>
    <property type="project" value="TreeGrafter"/>
</dbReference>
<dbReference type="InterPro" id="IPR037504">
    <property type="entry name" value="PSI_induc_2"/>
</dbReference>
<keyword evidence="4" id="KW-1185">Reference proteome</keyword>